<feature type="region of interest" description="Disordered" evidence="1">
    <location>
        <begin position="1"/>
        <end position="107"/>
    </location>
</feature>
<organism evidence="2 3">
    <name type="scientific">Oldenlandia corymbosa var. corymbosa</name>
    <dbReference type="NCBI Taxonomy" id="529605"/>
    <lineage>
        <taxon>Eukaryota</taxon>
        <taxon>Viridiplantae</taxon>
        <taxon>Streptophyta</taxon>
        <taxon>Embryophyta</taxon>
        <taxon>Tracheophyta</taxon>
        <taxon>Spermatophyta</taxon>
        <taxon>Magnoliopsida</taxon>
        <taxon>eudicotyledons</taxon>
        <taxon>Gunneridae</taxon>
        <taxon>Pentapetalae</taxon>
        <taxon>asterids</taxon>
        <taxon>lamiids</taxon>
        <taxon>Gentianales</taxon>
        <taxon>Rubiaceae</taxon>
        <taxon>Rubioideae</taxon>
        <taxon>Spermacoceae</taxon>
        <taxon>Hedyotis-Oldenlandia complex</taxon>
        <taxon>Oldenlandia</taxon>
    </lineage>
</organism>
<keyword evidence="3" id="KW-1185">Reference proteome</keyword>
<feature type="compositionally biased region" description="Polar residues" evidence="1">
    <location>
        <begin position="231"/>
        <end position="240"/>
    </location>
</feature>
<protein>
    <submittedName>
        <fullName evidence="2">OLC1v1004279C1</fullName>
    </submittedName>
</protein>
<dbReference type="Pfam" id="PF05623">
    <property type="entry name" value="DUF789"/>
    <property type="match status" value="1"/>
</dbReference>
<reference evidence="2" key="1">
    <citation type="submission" date="2023-03" db="EMBL/GenBank/DDBJ databases">
        <authorList>
            <person name="Julca I."/>
        </authorList>
    </citation>
    <scope>NUCLEOTIDE SEQUENCE</scope>
</reference>
<sequence>MSSGSGGYAVSRSHGGDRFYNPPMRRQQQQQQQTAVLQQQQQQQQLVQLQRASKSDSSAVTAAAGGTSVEAGSRTDSDDSVAALSRPSSVRSPSPPMPPPPRPETNLTNLDRFMLAVTPVVNASEGQVNVRRRRSRDPKLQPFYCLGDLWEGFYEWSVYGVGVPLLLNGGEHVKQYYVPFLSGIQLYIDPSKLRLRTGEESDAESLRETSSGGSSDCEPDKRSKFNKEGLRNQQNTTNLDPQRLNRLSLKANSVKSSSGDEADISSSPGLLLFEFMEQEQPHFRKPLIDKIAMLASQKPELRKYRSCDLLPSSWISVAWYPIYRIPVGPTLRDLDVSFLTFHYLSTQTGGLSQLNPVDVNARKLYPSTDCSSGISLPVFGMASYKLKSSLLNPVEPQEIEQENSLVQAAGEWLQRLQVTLPDFQFFRAHAQRRV</sequence>
<gene>
    <name evidence="2" type="ORF">OLC1_LOCUS14086</name>
</gene>
<evidence type="ECO:0000313" key="2">
    <source>
        <dbReference type="EMBL" id="CAI9105371.1"/>
    </source>
</evidence>
<dbReference type="PANTHER" id="PTHR31343">
    <property type="entry name" value="T15D22.8"/>
    <property type="match status" value="1"/>
</dbReference>
<feature type="compositionally biased region" description="Basic and acidic residues" evidence="1">
    <location>
        <begin position="218"/>
        <end position="230"/>
    </location>
</feature>
<proteinExistence type="predicted"/>
<dbReference type="InterPro" id="IPR008507">
    <property type="entry name" value="DUF789"/>
</dbReference>
<dbReference type="AlphaFoldDB" id="A0AAV1DBZ3"/>
<evidence type="ECO:0000313" key="3">
    <source>
        <dbReference type="Proteomes" id="UP001161247"/>
    </source>
</evidence>
<feature type="compositionally biased region" description="Pro residues" evidence="1">
    <location>
        <begin position="93"/>
        <end position="103"/>
    </location>
</feature>
<name>A0AAV1DBZ3_OLDCO</name>
<accession>A0AAV1DBZ3</accession>
<dbReference type="EMBL" id="OX459122">
    <property type="protein sequence ID" value="CAI9105371.1"/>
    <property type="molecule type" value="Genomic_DNA"/>
</dbReference>
<dbReference type="Proteomes" id="UP001161247">
    <property type="component" value="Chromosome 5"/>
</dbReference>
<feature type="compositionally biased region" description="Low complexity" evidence="1">
    <location>
        <begin position="27"/>
        <end position="72"/>
    </location>
</feature>
<feature type="region of interest" description="Disordered" evidence="1">
    <location>
        <begin position="199"/>
        <end position="242"/>
    </location>
</feature>
<dbReference type="PANTHER" id="PTHR31343:SF4">
    <property type="entry name" value="DUF789 DOMAIN-CONTAINING PROTEIN"/>
    <property type="match status" value="1"/>
</dbReference>
<evidence type="ECO:0000256" key="1">
    <source>
        <dbReference type="SAM" id="MobiDB-lite"/>
    </source>
</evidence>